<dbReference type="OrthoDB" id="447314at2759"/>
<dbReference type="PANTHER" id="PTHR28023:SF1">
    <property type="entry name" value="UPF0357 PROTEIN YCL012C"/>
    <property type="match status" value="1"/>
</dbReference>
<dbReference type="Proteomes" id="UP000054097">
    <property type="component" value="Unassembled WGS sequence"/>
</dbReference>
<evidence type="ECO:0000256" key="2">
    <source>
        <dbReference type="ARBA" id="ARBA00022729"/>
    </source>
</evidence>
<dbReference type="EMBL" id="KN824279">
    <property type="protein sequence ID" value="KIM32790.1"/>
    <property type="molecule type" value="Genomic_DNA"/>
</dbReference>
<dbReference type="Pfam" id="PF09435">
    <property type="entry name" value="DUF2015"/>
    <property type="match status" value="1"/>
</dbReference>
<dbReference type="AlphaFoldDB" id="A0A0C3B7I0"/>
<name>A0A0C3B7I0_SERVB</name>
<evidence type="ECO:0000313" key="4">
    <source>
        <dbReference type="Proteomes" id="UP000054097"/>
    </source>
</evidence>
<comment type="similarity">
    <text evidence="1">Belongs to the UPF0357 family.</text>
</comment>
<gene>
    <name evidence="3" type="ORF">M408DRAFT_186548</name>
</gene>
<reference evidence="3 4" key="1">
    <citation type="submission" date="2014-04" db="EMBL/GenBank/DDBJ databases">
        <authorList>
            <consortium name="DOE Joint Genome Institute"/>
            <person name="Kuo A."/>
            <person name="Zuccaro A."/>
            <person name="Kohler A."/>
            <person name="Nagy L.G."/>
            <person name="Floudas D."/>
            <person name="Copeland A."/>
            <person name="Barry K.W."/>
            <person name="Cichocki N."/>
            <person name="Veneault-Fourrey C."/>
            <person name="LaButti K."/>
            <person name="Lindquist E.A."/>
            <person name="Lipzen A."/>
            <person name="Lundell T."/>
            <person name="Morin E."/>
            <person name="Murat C."/>
            <person name="Sun H."/>
            <person name="Tunlid A."/>
            <person name="Henrissat B."/>
            <person name="Grigoriev I.V."/>
            <person name="Hibbett D.S."/>
            <person name="Martin F."/>
            <person name="Nordberg H.P."/>
            <person name="Cantor M.N."/>
            <person name="Hua S.X."/>
        </authorList>
    </citation>
    <scope>NUCLEOTIDE SEQUENCE [LARGE SCALE GENOMIC DNA]</scope>
    <source>
        <strain evidence="3 4">MAFF 305830</strain>
    </source>
</reference>
<dbReference type="HOGENOM" id="CLU_128832_2_0_1"/>
<reference evidence="4" key="2">
    <citation type="submission" date="2015-01" db="EMBL/GenBank/DDBJ databases">
        <title>Evolutionary Origins and Diversification of the Mycorrhizal Mutualists.</title>
        <authorList>
            <consortium name="DOE Joint Genome Institute"/>
            <consortium name="Mycorrhizal Genomics Consortium"/>
            <person name="Kohler A."/>
            <person name="Kuo A."/>
            <person name="Nagy L.G."/>
            <person name="Floudas D."/>
            <person name="Copeland A."/>
            <person name="Barry K.W."/>
            <person name="Cichocki N."/>
            <person name="Veneault-Fourrey C."/>
            <person name="LaButti K."/>
            <person name="Lindquist E.A."/>
            <person name="Lipzen A."/>
            <person name="Lundell T."/>
            <person name="Morin E."/>
            <person name="Murat C."/>
            <person name="Riley R."/>
            <person name="Ohm R."/>
            <person name="Sun H."/>
            <person name="Tunlid A."/>
            <person name="Henrissat B."/>
            <person name="Grigoriev I.V."/>
            <person name="Hibbett D.S."/>
            <person name="Martin F."/>
        </authorList>
    </citation>
    <scope>NUCLEOTIDE SEQUENCE [LARGE SCALE GENOMIC DNA]</scope>
    <source>
        <strain evidence="4">MAFF 305830</strain>
    </source>
</reference>
<proteinExistence type="inferred from homology"/>
<organism evidence="3 4">
    <name type="scientific">Serendipita vermifera MAFF 305830</name>
    <dbReference type="NCBI Taxonomy" id="933852"/>
    <lineage>
        <taxon>Eukaryota</taxon>
        <taxon>Fungi</taxon>
        <taxon>Dikarya</taxon>
        <taxon>Basidiomycota</taxon>
        <taxon>Agaricomycotina</taxon>
        <taxon>Agaricomycetes</taxon>
        <taxon>Sebacinales</taxon>
        <taxon>Serendipitaceae</taxon>
        <taxon>Serendipita</taxon>
    </lineage>
</organism>
<evidence type="ECO:0000313" key="3">
    <source>
        <dbReference type="EMBL" id="KIM32790.1"/>
    </source>
</evidence>
<dbReference type="InterPro" id="IPR018559">
    <property type="entry name" value="DUF2015"/>
</dbReference>
<dbReference type="PANTHER" id="PTHR28023">
    <property type="entry name" value="UPF0357 PROTEIN YCL012C"/>
    <property type="match status" value="1"/>
</dbReference>
<evidence type="ECO:0000256" key="1">
    <source>
        <dbReference type="ARBA" id="ARBA00008325"/>
    </source>
</evidence>
<accession>A0A0C3B7I0</accession>
<sequence length="130" mass="14881">MFDLVVYCSVVLLLIIAVYYKRNAIMERIPESIRDRLPGSRKDYTLLPTTFEDQAAHGYSSSAFDLAGNVSGDSRVGLDERQLQEIRDIMKRERVNFDQARLIRHKREMARNGIDPVTGLPTDPRAVTRL</sequence>
<keyword evidence="4" id="KW-1185">Reference proteome</keyword>
<keyword evidence="2" id="KW-0732">Signal</keyword>
<protein>
    <submittedName>
        <fullName evidence="3">Uncharacterized protein</fullName>
    </submittedName>
</protein>